<dbReference type="EMBL" id="NQMQ01000019">
    <property type="protein sequence ID" value="PAJ69026.1"/>
    <property type="molecule type" value="Genomic_DNA"/>
</dbReference>
<dbReference type="Proteomes" id="UP000215771">
    <property type="component" value="Unassembled WGS sequence"/>
</dbReference>
<protein>
    <recommendedName>
        <fullName evidence="3">VanZ-like domain-containing protein</fullName>
    </recommendedName>
</protein>
<name>A0A269PDL8_9CORY</name>
<keyword evidence="2" id="KW-0812">Transmembrane</keyword>
<feature type="transmembrane region" description="Helical" evidence="2">
    <location>
        <begin position="94"/>
        <end position="112"/>
    </location>
</feature>
<comment type="caution">
    <text evidence="4">The sequence shown here is derived from an EMBL/GenBank/DDBJ whole genome shotgun (WGS) entry which is preliminary data.</text>
</comment>
<dbReference type="PANTHER" id="PTHR36834">
    <property type="entry name" value="MEMBRANE PROTEIN-RELATED"/>
    <property type="match status" value="1"/>
</dbReference>
<sequence>MRTCRPRAARSPATTQPTPSSRAMRGARVAQVKISPALYTLSLTVAAAFVLAFTVGKAYISVPGLWDAAAHQIQQIRLDPFVSFQHYRVWWGPWFNLFGNLALFVPVGYLAYRRSVAATTCFCFLASLTVESLQYLLAAGYSDMDDLIFNTTGGLIGAAAASLHKSPTAMWLFNACAVVILVPYLSLGANQLAAFIA</sequence>
<dbReference type="AlphaFoldDB" id="A0A269PDL8"/>
<evidence type="ECO:0000256" key="1">
    <source>
        <dbReference type="SAM" id="MobiDB-lite"/>
    </source>
</evidence>
<organism evidence="4 5">
    <name type="scientific">Corynebacterium hadale</name>
    <dbReference type="NCBI Taxonomy" id="2026255"/>
    <lineage>
        <taxon>Bacteria</taxon>
        <taxon>Bacillati</taxon>
        <taxon>Actinomycetota</taxon>
        <taxon>Actinomycetes</taxon>
        <taxon>Mycobacteriales</taxon>
        <taxon>Corynebacteriaceae</taxon>
        <taxon>Corynebacterium</taxon>
    </lineage>
</organism>
<evidence type="ECO:0000313" key="5">
    <source>
        <dbReference type="Proteomes" id="UP000215771"/>
    </source>
</evidence>
<dbReference type="Pfam" id="PF04892">
    <property type="entry name" value="VanZ"/>
    <property type="match status" value="1"/>
</dbReference>
<dbReference type="InterPro" id="IPR053150">
    <property type="entry name" value="Teicoplanin_resist-assoc"/>
</dbReference>
<dbReference type="InterPro" id="IPR006976">
    <property type="entry name" value="VanZ-like"/>
</dbReference>
<feature type="region of interest" description="Disordered" evidence="1">
    <location>
        <begin position="1"/>
        <end position="24"/>
    </location>
</feature>
<feature type="transmembrane region" description="Helical" evidence="2">
    <location>
        <begin position="171"/>
        <end position="196"/>
    </location>
</feature>
<feature type="transmembrane region" description="Helical" evidence="2">
    <location>
        <begin position="38"/>
        <end position="60"/>
    </location>
</feature>
<accession>A0A269PDL8</accession>
<reference evidence="4 5" key="1">
    <citation type="submission" date="2017-08" db="EMBL/GenBank/DDBJ databases">
        <authorList>
            <person name="de Groot N.N."/>
        </authorList>
    </citation>
    <scope>NUCLEOTIDE SEQUENCE [LARGE SCALE GENOMIC DNA]</scope>
    <source>
        <strain evidence="4 5">NBT06-6</strain>
    </source>
</reference>
<evidence type="ECO:0000313" key="4">
    <source>
        <dbReference type="EMBL" id="PAJ69026.1"/>
    </source>
</evidence>
<keyword evidence="2" id="KW-1133">Transmembrane helix</keyword>
<feature type="domain" description="VanZ-like" evidence="3">
    <location>
        <begin position="46"/>
        <end position="163"/>
    </location>
</feature>
<keyword evidence="2" id="KW-0472">Membrane</keyword>
<feature type="compositionally biased region" description="Polar residues" evidence="1">
    <location>
        <begin position="12"/>
        <end position="21"/>
    </location>
</feature>
<evidence type="ECO:0000259" key="3">
    <source>
        <dbReference type="Pfam" id="PF04892"/>
    </source>
</evidence>
<feature type="transmembrane region" description="Helical" evidence="2">
    <location>
        <begin position="119"/>
        <end position="141"/>
    </location>
</feature>
<proteinExistence type="predicted"/>
<dbReference type="PANTHER" id="PTHR36834:SF1">
    <property type="entry name" value="INTEGRAL MEMBRANE PROTEIN"/>
    <property type="match status" value="1"/>
</dbReference>
<gene>
    <name evidence="4" type="ORF">CIG21_09215</name>
</gene>
<evidence type="ECO:0000256" key="2">
    <source>
        <dbReference type="SAM" id="Phobius"/>
    </source>
</evidence>